<reference evidence="10" key="1">
    <citation type="journal article" date="2018" name="Nat. Microbiol.">
        <title>Leveraging single-cell genomics to expand the fungal tree of life.</title>
        <authorList>
            <person name="Ahrendt S.R."/>
            <person name="Quandt C.A."/>
            <person name="Ciobanu D."/>
            <person name="Clum A."/>
            <person name="Salamov A."/>
            <person name="Andreopoulos B."/>
            <person name="Cheng J.F."/>
            <person name="Woyke T."/>
            <person name="Pelin A."/>
            <person name="Henrissat B."/>
            <person name="Reynolds N.K."/>
            <person name="Benny G.L."/>
            <person name="Smith M.E."/>
            <person name="James T.Y."/>
            <person name="Grigoriev I.V."/>
        </authorList>
    </citation>
    <scope>NUCLEOTIDE SEQUENCE [LARGE SCALE GENOMIC DNA]</scope>
    <source>
        <strain evidence="10">Baker2002</strain>
    </source>
</reference>
<dbReference type="InterPro" id="IPR000719">
    <property type="entry name" value="Prot_kinase_dom"/>
</dbReference>
<dbReference type="SMART" id="SM00220">
    <property type="entry name" value="S_TKc"/>
    <property type="match status" value="1"/>
</dbReference>
<keyword evidence="10" id="KW-1185">Reference proteome</keyword>
<comment type="catalytic activity">
    <reaction evidence="5">
        <text>L-seryl-[protein] + ATP = O-phospho-L-seryl-[protein] + ADP + H(+)</text>
        <dbReference type="Rhea" id="RHEA:17989"/>
        <dbReference type="Rhea" id="RHEA-COMP:9863"/>
        <dbReference type="Rhea" id="RHEA-COMP:11604"/>
        <dbReference type="ChEBI" id="CHEBI:15378"/>
        <dbReference type="ChEBI" id="CHEBI:29999"/>
        <dbReference type="ChEBI" id="CHEBI:30616"/>
        <dbReference type="ChEBI" id="CHEBI:83421"/>
        <dbReference type="ChEBI" id="CHEBI:456216"/>
        <dbReference type="EC" id="2.7.11.1"/>
    </reaction>
</comment>
<evidence type="ECO:0000256" key="1">
    <source>
        <dbReference type="ARBA" id="ARBA00012513"/>
    </source>
</evidence>
<dbReference type="EC" id="2.7.11.1" evidence="1"/>
<comment type="catalytic activity">
    <reaction evidence="4">
        <text>L-threonyl-[protein] + ATP = O-phospho-L-threonyl-[protein] + ADP + H(+)</text>
        <dbReference type="Rhea" id="RHEA:46608"/>
        <dbReference type="Rhea" id="RHEA-COMP:11060"/>
        <dbReference type="Rhea" id="RHEA-COMP:11605"/>
        <dbReference type="ChEBI" id="CHEBI:15378"/>
        <dbReference type="ChEBI" id="CHEBI:30013"/>
        <dbReference type="ChEBI" id="CHEBI:30616"/>
        <dbReference type="ChEBI" id="CHEBI:61977"/>
        <dbReference type="ChEBI" id="CHEBI:456216"/>
        <dbReference type="EC" id="2.7.11.1"/>
    </reaction>
</comment>
<dbReference type="GO" id="GO:0030447">
    <property type="term" value="P:filamentous growth"/>
    <property type="evidence" value="ECO:0007669"/>
    <property type="project" value="UniProtKB-ARBA"/>
</dbReference>
<sequence length="251" mass="29469">MSAPASRVHEQNETAQLAAHFNQFYLDITHKDMTQIGNYRIVKEIGEGSFGKVYLAQHFLLGCDVVLKCGLVDDPSIVREIYYHKQLRHKNVVKLYEVIKTETHLWMVMEYCRGNELYYYIYEKRRLDKEVCQNLMYQIADAMRYVHSLNLAHRDLKLENILMADTRRRVIKLTDFGFVREYNPYKRHFLSTVCGTTAYMAPEVLKNEKYSGFAIDVWSMGVILYAMVYGELPFDCDDEMATKVKIVNEEP</sequence>
<dbReference type="GO" id="GO:0035556">
    <property type="term" value="P:intracellular signal transduction"/>
    <property type="evidence" value="ECO:0007669"/>
    <property type="project" value="TreeGrafter"/>
</dbReference>
<dbReference type="InterPro" id="IPR011009">
    <property type="entry name" value="Kinase-like_dom_sf"/>
</dbReference>
<evidence type="ECO:0000256" key="5">
    <source>
        <dbReference type="ARBA" id="ARBA00048679"/>
    </source>
</evidence>
<comment type="similarity">
    <text evidence="7">Belongs to the protein kinase superfamily.</text>
</comment>
<dbReference type="PROSITE" id="PS50011">
    <property type="entry name" value="PROTEIN_KINASE_DOM"/>
    <property type="match status" value="1"/>
</dbReference>
<gene>
    <name evidence="9" type="ORF">METBISCDRAFT_15441</name>
</gene>
<evidence type="ECO:0000256" key="7">
    <source>
        <dbReference type="RuleBase" id="RU000304"/>
    </source>
</evidence>
<evidence type="ECO:0000256" key="2">
    <source>
        <dbReference type="ARBA" id="ARBA00022741"/>
    </source>
</evidence>
<feature type="binding site" evidence="6">
    <location>
        <position position="68"/>
    </location>
    <ligand>
        <name>ATP</name>
        <dbReference type="ChEBI" id="CHEBI:30616"/>
    </ligand>
</feature>
<evidence type="ECO:0000313" key="10">
    <source>
        <dbReference type="Proteomes" id="UP000268321"/>
    </source>
</evidence>
<dbReference type="GO" id="GO:0005737">
    <property type="term" value="C:cytoplasm"/>
    <property type="evidence" value="ECO:0007669"/>
    <property type="project" value="TreeGrafter"/>
</dbReference>
<name>A0A4P9ZDL1_9ASCO</name>
<dbReference type="InterPro" id="IPR017441">
    <property type="entry name" value="Protein_kinase_ATP_BS"/>
</dbReference>
<keyword evidence="9" id="KW-0418">Kinase</keyword>
<dbReference type="AlphaFoldDB" id="A0A4P9ZDL1"/>
<dbReference type="SUPFAM" id="SSF56112">
    <property type="entry name" value="Protein kinase-like (PK-like)"/>
    <property type="match status" value="1"/>
</dbReference>
<dbReference type="Proteomes" id="UP000268321">
    <property type="component" value="Unassembled WGS sequence"/>
</dbReference>
<dbReference type="GO" id="GO:0004674">
    <property type="term" value="F:protein serine/threonine kinase activity"/>
    <property type="evidence" value="ECO:0007669"/>
    <property type="project" value="UniProtKB-KW"/>
</dbReference>
<dbReference type="PANTHER" id="PTHR24346">
    <property type="entry name" value="MAP/MICROTUBULE AFFINITY-REGULATING KINASE"/>
    <property type="match status" value="1"/>
</dbReference>
<dbReference type="PROSITE" id="PS00108">
    <property type="entry name" value="PROTEIN_KINASE_ST"/>
    <property type="match status" value="1"/>
</dbReference>
<dbReference type="FunFam" id="1.10.510.10:FF:000571">
    <property type="entry name" value="Maternal embryonic leucine zipper kinase"/>
    <property type="match status" value="1"/>
</dbReference>
<dbReference type="OrthoDB" id="942095at2759"/>
<dbReference type="EMBL" id="ML004451">
    <property type="protein sequence ID" value="RKP30858.1"/>
    <property type="molecule type" value="Genomic_DNA"/>
</dbReference>
<dbReference type="Pfam" id="PF00069">
    <property type="entry name" value="Pkinase"/>
    <property type="match status" value="1"/>
</dbReference>
<dbReference type="PROSITE" id="PS00107">
    <property type="entry name" value="PROTEIN_KINASE_ATP"/>
    <property type="match status" value="1"/>
</dbReference>
<evidence type="ECO:0000256" key="4">
    <source>
        <dbReference type="ARBA" id="ARBA00047899"/>
    </source>
</evidence>
<protein>
    <recommendedName>
        <fullName evidence="1">non-specific serine/threonine protein kinase</fullName>
        <ecNumber evidence="1">2.7.11.1</ecNumber>
    </recommendedName>
</protein>
<evidence type="ECO:0000259" key="8">
    <source>
        <dbReference type="PROSITE" id="PS50011"/>
    </source>
</evidence>
<feature type="domain" description="Protein kinase" evidence="8">
    <location>
        <begin position="39"/>
        <end position="251"/>
    </location>
</feature>
<keyword evidence="7" id="KW-0723">Serine/threonine-protein kinase</keyword>
<keyword evidence="9" id="KW-0808">Transferase</keyword>
<dbReference type="InterPro" id="IPR008271">
    <property type="entry name" value="Ser/Thr_kinase_AS"/>
</dbReference>
<evidence type="ECO:0000313" key="9">
    <source>
        <dbReference type="EMBL" id="RKP30858.1"/>
    </source>
</evidence>
<keyword evidence="2 6" id="KW-0547">Nucleotide-binding</keyword>
<evidence type="ECO:0000256" key="6">
    <source>
        <dbReference type="PROSITE-ProRule" id="PRU10141"/>
    </source>
</evidence>
<dbReference type="GO" id="GO:0005524">
    <property type="term" value="F:ATP binding"/>
    <property type="evidence" value="ECO:0007669"/>
    <property type="project" value="UniProtKB-UniRule"/>
</dbReference>
<organism evidence="9 10">
    <name type="scientific">Metschnikowia bicuspidata</name>
    <dbReference type="NCBI Taxonomy" id="27322"/>
    <lineage>
        <taxon>Eukaryota</taxon>
        <taxon>Fungi</taxon>
        <taxon>Dikarya</taxon>
        <taxon>Ascomycota</taxon>
        <taxon>Saccharomycotina</taxon>
        <taxon>Pichiomycetes</taxon>
        <taxon>Metschnikowiaceae</taxon>
        <taxon>Metschnikowia</taxon>
    </lineage>
</organism>
<dbReference type="Gene3D" id="1.10.510.10">
    <property type="entry name" value="Transferase(Phosphotransferase) domain 1"/>
    <property type="match status" value="1"/>
</dbReference>
<dbReference type="PANTHER" id="PTHR24346:SF110">
    <property type="entry name" value="NON-SPECIFIC SERINE_THREONINE PROTEIN KINASE"/>
    <property type="match status" value="1"/>
</dbReference>
<evidence type="ECO:0000256" key="3">
    <source>
        <dbReference type="ARBA" id="ARBA00022840"/>
    </source>
</evidence>
<proteinExistence type="inferred from homology"/>
<keyword evidence="3 6" id="KW-0067">ATP-binding</keyword>
<accession>A0A4P9ZDL1</accession>
<feature type="non-terminal residue" evidence="9">
    <location>
        <position position="251"/>
    </location>
</feature>